<dbReference type="GeneID" id="42302864"/>
<proteinExistence type="predicted"/>
<evidence type="ECO:0000313" key="3">
    <source>
        <dbReference type="EMBL" id="QFU84350.1"/>
    </source>
</evidence>
<geneLocation type="plasmid" evidence="3 4">
    <name>unnamed1</name>
</geneLocation>
<organism evidence="3 4">
    <name type="scientific">Natronorubrum aibiense</name>
    <dbReference type="NCBI Taxonomy" id="348826"/>
    <lineage>
        <taxon>Archaea</taxon>
        <taxon>Methanobacteriati</taxon>
        <taxon>Methanobacteriota</taxon>
        <taxon>Stenosarchaea group</taxon>
        <taxon>Halobacteria</taxon>
        <taxon>Halobacteriales</taxon>
        <taxon>Natrialbaceae</taxon>
        <taxon>Natronorubrum</taxon>
    </lineage>
</organism>
<protein>
    <submittedName>
        <fullName evidence="3">Uncharacterized protein</fullName>
    </submittedName>
</protein>
<feature type="region of interest" description="Disordered" evidence="1">
    <location>
        <begin position="38"/>
        <end position="60"/>
    </location>
</feature>
<gene>
    <name evidence="3" type="ORF">GCU68_17445</name>
</gene>
<keyword evidence="3" id="KW-0614">Plasmid</keyword>
<sequence length="164" mass="18223">MASRRQLLVIPLGFFAVVLLVGAGMFTVFQIQPNTAGGSVSDAESYPVGPEKPTPLNSSNIVNYTTTYEERLFYNDLVASHNHSLHDDESVITNCTSLTVSNGSTDKYYVQLECRGGVTDSSQPTESEEFTYSVTYQITNDTTQQTEFQNYPFGTDRTFNSERN</sequence>
<keyword evidence="2" id="KW-0812">Transmembrane</keyword>
<dbReference type="AlphaFoldDB" id="A0A5P9P8Y7"/>
<dbReference type="EMBL" id="CP045489">
    <property type="protein sequence ID" value="QFU84350.1"/>
    <property type="molecule type" value="Genomic_DNA"/>
</dbReference>
<evidence type="ECO:0000256" key="2">
    <source>
        <dbReference type="SAM" id="Phobius"/>
    </source>
</evidence>
<keyword evidence="2" id="KW-1133">Transmembrane helix</keyword>
<accession>A0A5P9P8Y7</accession>
<dbReference type="Proteomes" id="UP000326170">
    <property type="component" value="Plasmid unnamed1"/>
</dbReference>
<dbReference type="KEGG" id="nas:GCU68_17445"/>
<feature type="transmembrane region" description="Helical" evidence="2">
    <location>
        <begin position="7"/>
        <end position="29"/>
    </location>
</feature>
<evidence type="ECO:0000313" key="4">
    <source>
        <dbReference type="Proteomes" id="UP000326170"/>
    </source>
</evidence>
<name>A0A5P9P8Y7_9EURY</name>
<reference evidence="3 4" key="1">
    <citation type="journal article" date="2007" name="Int. J. Syst. Evol. Microbiol.">
        <title>Natronorubrum sulfidifaciens sp. nov., an extremely haloalkaliphilic archaeon isolated from Aiding salt lake in Xin-Jiang, China.</title>
        <authorList>
            <person name="Cui H.L."/>
            <person name="Tohty D."/>
            <person name="Liu H.C."/>
            <person name="Liu S.J."/>
            <person name="Oren A."/>
            <person name="Zhou P.J."/>
        </authorList>
    </citation>
    <scope>NUCLEOTIDE SEQUENCE [LARGE SCALE GENOMIC DNA]</scope>
    <source>
        <strain evidence="3 4">7-3</strain>
        <plasmid evidence="3">unnamed1</plasmid>
    </source>
</reference>
<evidence type="ECO:0000256" key="1">
    <source>
        <dbReference type="SAM" id="MobiDB-lite"/>
    </source>
</evidence>
<keyword evidence="2" id="KW-0472">Membrane</keyword>
<dbReference type="OrthoDB" id="203329at2157"/>
<keyword evidence="4" id="KW-1185">Reference proteome</keyword>
<dbReference type="RefSeq" id="WP_152943874.1">
    <property type="nucleotide sequence ID" value="NZ_CP045489.1"/>
</dbReference>